<accession>A0A975SL57</accession>
<name>A0A975SL57_9RHOO</name>
<organism evidence="1 2">
    <name type="scientific">Azospira inquinata</name>
    <dbReference type="NCBI Taxonomy" id="2785627"/>
    <lineage>
        <taxon>Bacteria</taxon>
        <taxon>Pseudomonadati</taxon>
        <taxon>Pseudomonadota</taxon>
        <taxon>Betaproteobacteria</taxon>
        <taxon>Rhodocyclales</taxon>
        <taxon>Rhodocyclaceae</taxon>
        <taxon>Azospira</taxon>
    </lineage>
</organism>
<evidence type="ECO:0000313" key="2">
    <source>
        <dbReference type="Proteomes" id="UP000683428"/>
    </source>
</evidence>
<dbReference type="AlphaFoldDB" id="A0A975SL57"/>
<sequence length="248" mass="28869">MAERIYLLIKIFDKEEYADAFVQKGELYCRTLGEFKRSDEEDGRGDRFEAVTDWHQADKVKLAITFKDKDGFEKTLPIEKLAGPVISQNKGYDRLNLYCMYAVKAPEFEGSYETEEERIAIVEKINGMLKEKITISDVLLSLGKFAVVVYQVEDFINRVKQAAQEKSFVCWNGLIGYYDPDTFHGSFMELESVFRKRHTYEHQSEYRFAFNSFEPEGDKFFHLGSLEDIAIKIPTREINDKLQLKLAD</sequence>
<dbReference type="RefSeq" id="WP_216129182.1">
    <property type="nucleotide sequence ID" value="NZ_CP064782.1"/>
</dbReference>
<protein>
    <submittedName>
        <fullName evidence="1">Uncharacterized protein</fullName>
    </submittedName>
</protein>
<dbReference type="Proteomes" id="UP000683428">
    <property type="component" value="Chromosome"/>
</dbReference>
<gene>
    <name evidence="1" type="ORF">Azoinq_10860</name>
</gene>
<proteinExistence type="predicted"/>
<dbReference type="EMBL" id="CP064782">
    <property type="protein sequence ID" value="QWT48354.1"/>
    <property type="molecule type" value="Genomic_DNA"/>
</dbReference>
<dbReference type="KEGG" id="aiq:Azoinq_10860"/>
<keyword evidence="2" id="KW-1185">Reference proteome</keyword>
<reference evidence="1" key="1">
    <citation type="submission" date="2020-11" db="EMBL/GenBank/DDBJ databases">
        <title>Azospira inquinata sp. nov.</title>
        <authorList>
            <person name="Moe W.M."/>
            <person name="Mikes M.C."/>
        </authorList>
    </citation>
    <scope>NUCLEOTIDE SEQUENCE</scope>
    <source>
        <strain evidence="1">Azo-3</strain>
    </source>
</reference>
<evidence type="ECO:0000313" key="1">
    <source>
        <dbReference type="EMBL" id="QWT48354.1"/>
    </source>
</evidence>